<dbReference type="EMBL" id="QGKY02000089">
    <property type="protein sequence ID" value="KAF2614296.1"/>
    <property type="molecule type" value="Genomic_DNA"/>
</dbReference>
<gene>
    <name evidence="1" type="ORF">F2Q70_00013269</name>
</gene>
<organism evidence="1">
    <name type="scientific">Brassica cretica</name>
    <name type="common">Mustard</name>
    <dbReference type="NCBI Taxonomy" id="69181"/>
    <lineage>
        <taxon>Eukaryota</taxon>
        <taxon>Viridiplantae</taxon>
        <taxon>Streptophyta</taxon>
        <taxon>Embryophyta</taxon>
        <taxon>Tracheophyta</taxon>
        <taxon>Spermatophyta</taxon>
        <taxon>Magnoliopsida</taxon>
        <taxon>eudicotyledons</taxon>
        <taxon>Gunneridae</taxon>
        <taxon>Pentapetalae</taxon>
        <taxon>rosids</taxon>
        <taxon>malvids</taxon>
        <taxon>Brassicales</taxon>
        <taxon>Brassicaceae</taxon>
        <taxon>Brassiceae</taxon>
        <taxon>Brassica</taxon>
    </lineage>
</organism>
<protein>
    <submittedName>
        <fullName evidence="1">Uncharacterized protein</fullName>
    </submittedName>
</protein>
<sequence>MCSDLPSLFVLGPPYILLLRYFLNLFGLRGLFSLSLEDENAIDDTQRMMQMGGFGFDASKLWRWALRRMVSTLFNINGLYRVRAPRRVRFEKTRAPERTFVP</sequence>
<accession>A0A8S9MAS5</accession>
<proteinExistence type="predicted"/>
<comment type="caution">
    <text evidence="1">The sequence shown here is derived from an EMBL/GenBank/DDBJ whole genome shotgun (WGS) entry which is preliminary data.</text>
</comment>
<dbReference type="AlphaFoldDB" id="A0A8S9MAS5"/>
<evidence type="ECO:0000313" key="1">
    <source>
        <dbReference type="EMBL" id="KAF2614296.1"/>
    </source>
</evidence>
<name>A0A8S9MAS5_BRACR</name>
<reference evidence="1" key="1">
    <citation type="submission" date="2019-12" db="EMBL/GenBank/DDBJ databases">
        <title>Genome sequencing and annotation of Brassica cretica.</title>
        <authorList>
            <person name="Studholme D.J."/>
            <person name="Sarris P.F."/>
        </authorList>
    </citation>
    <scope>NUCLEOTIDE SEQUENCE</scope>
    <source>
        <strain evidence="1">PFS-102/07</strain>
        <tissue evidence="1">Leaf</tissue>
    </source>
</reference>